<feature type="region of interest" description="Disordered" evidence="1">
    <location>
        <begin position="697"/>
        <end position="718"/>
    </location>
</feature>
<evidence type="ECO:0000313" key="2">
    <source>
        <dbReference type="EMBL" id="KAJ8977142.1"/>
    </source>
</evidence>
<dbReference type="Gene3D" id="2.40.70.10">
    <property type="entry name" value="Acid Proteases"/>
    <property type="match status" value="1"/>
</dbReference>
<name>A0ABQ9JGZ2_9CUCU</name>
<dbReference type="PANTHER" id="PTHR33223">
    <property type="entry name" value="CCHC-TYPE DOMAIN-CONTAINING PROTEIN"/>
    <property type="match status" value="1"/>
</dbReference>
<dbReference type="PANTHER" id="PTHR33223:SF6">
    <property type="entry name" value="CCHC-TYPE DOMAIN-CONTAINING PROTEIN"/>
    <property type="match status" value="1"/>
</dbReference>
<dbReference type="CDD" id="cd00303">
    <property type="entry name" value="retropepsin_like"/>
    <property type="match status" value="1"/>
</dbReference>
<protein>
    <submittedName>
        <fullName evidence="2">Uncharacterized protein</fullName>
    </submittedName>
</protein>
<evidence type="ECO:0000313" key="3">
    <source>
        <dbReference type="Proteomes" id="UP001162164"/>
    </source>
</evidence>
<reference evidence="2" key="1">
    <citation type="journal article" date="2023" name="Insect Mol. Biol.">
        <title>Genome sequencing provides insights into the evolution of gene families encoding plant cell wall-degrading enzymes in longhorned beetles.</title>
        <authorList>
            <person name="Shin N.R."/>
            <person name="Okamura Y."/>
            <person name="Kirsch R."/>
            <person name="Pauchet Y."/>
        </authorList>
    </citation>
    <scope>NUCLEOTIDE SEQUENCE</scope>
    <source>
        <strain evidence="2">MMC_N1</strain>
    </source>
</reference>
<sequence length="759" mass="84989">MPETPRTETPTSSTSYTLTDEQMTSLLTSMQQSQLQLLNQLVQNISPIQTRTGNFVDCTARFNGKKEADIEAFLDAVCIYKDCAKVTDENAIRGLPMLLTDEAATYWQGVKSSIHNWEDALKSLRSAYSVKLAPYRVYRELFEREQTDTETTELFVSKARALLAQLPDTDVLSEKIKLDMIYGLLNKRIRKRLTRDSVNTFGELLKGARSIEQSLAESQNKTSENSESNNDKRKPKRTRCVYCKSFGHEVSECLVVKRKNEKSTQLKTTNVERTEDTSGRPKISCYGCGAAGVIRSRCTRCNPATTSAATVVVRDESVRSASVETNQFYSADVTTNIYERPILAVYICGLNGTAYADTGASCSIIGCNLYHRIKDQCTFRKENRKVTLADGSQVSEEILTTTLDVTIQQRVVRTNFVVLSTEGDNRTLLGADFLRNSSIILDMGLSVWYFKDAPQITYEFLDDVINPACEQSMVTSYNVELREDEATCLDNVQRKSLTELLSSFSTTFALGGVPTPYAEHSIIIKEGQTPIAVPPYQLTGKSAAELRAEQLTDPEVAKIIHSFEAVPSKEDLRHWIGRGYIMSNGILYHYSPETDEDNAPEYEPGSLVLLKSHVLSSSTRGISSKLVPKRDGPYKVLKEVTPSTYEIATLDKPTEPIGKYHVSEMHPFIGEENVVPMIPKRRRGRPKAGTCPRTLARTRGGRDVTPLPDPLGMEGHDRGSDSDRILIDIKYWSVLFNIFSDFVEEQLKLKKNRLACCIL</sequence>
<comment type="caution">
    <text evidence="2">The sequence shown here is derived from an EMBL/GenBank/DDBJ whole genome shotgun (WGS) entry which is preliminary data.</text>
</comment>
<dbReference type="InterPro" id="IPR021109">
    <property type="entry name" value="Peptidase_aspartic_dom_sf"/>
</dbReference>
<dbReference type="EMBL" id="JAPWTJ010000584">
    <property type="protein sequence ID" value="KAJ8977142.1"/>
    <property type="molecule type" value="Genomic_DNA"/>
</dbReference>
<accession>A0ABQ9JGZ2</accession>
<evidence type="ECO:0000256" key="1">
    <source>
        <dbReference type="SAM" id="MobiDB-lite"/>
    </source>
</evidence>
<feature type="compositionally biased region" description="Polar residues" evidence="1">
    <location>
        <begin position="215"/>
        <end position="228"/>
    </location>
</feature>
<dbReference type="Pfam" id="PF13975">
    <property type="entry name" value="gag-asp_proteas"/>
    <property type="match status" value="1"/>
</dbReference>
<gene>
    <name evidence="2" type="ORF">NQ317_016808</name>
</gene>
<organism evidence="2 3">
    <name type="scientific">Molorchus minor</name>
    <dbReference type="NCBI Taxonomy" id="1323400"/>
    <lineage>
        <taxon>Eukaryota</taxon>
        <taxon>Metazoa</taxon>
        <taxon>Ecdysozoa</taxon>
        <taxon>Arthropoda</taxon>
        <taxon>Hexapoda</taxon>
        <taxon>Insecta</taxon>
        <taxon>Pterygota</taxon>
        <taxon>Neoptera</taxon>
        <taxon>Endopterygota</taxon>
        <taxon>Coleoptera</taxon>
        <taxon>Polyphaga</taxon>
        <taxon>Cucujiformia</taxon>
        <taxon>Chrysomeloidea</taxon>
        <taxon>Cerambycidae</taxon>
        <taxon>Lamiinae</taxon>
        <taxon>Monochamini</taxon>
        <taxon>Molorchus</taxon>
    </lineage>
</organism>
<keyword evidence="3" id="KW-1185">Reference proteome</keyword>
<proteinExistence type="predicted"/>
<dbReference type="SUPFAM" id="SSF50630">
    <property type="entry name" value="Acid proteases"/>
    <property type="match status" value="1"/>
</dbReference>
<dbReference type="Proteomes" id="UP001162164">
    <property type="component" value="Unassembled WGS sequence"/>
</dbReference>
<feature type="region of interest" description="Disordered" evidence="1">
    <location>
        <begin position="215"/>
        <end position="234"/>
    </location>
</feature>